<dbReference type="AlphaFoldDB" id="A0A2H9VML6"/>
<evidence type="ECO:0000313" key="2">
    <source>
        <dbReference type="EMBL" id="PJJ79566.1"/>
    </source>
</evidence>
<proteinExistence type="predicted"/>
<organism evidence="2 3">
    <name type="scientific">Mucilaginibacter auburnensis</name>
    <dbReference type="NCBI Taxonomy" id="1457233"/>
    <lineage>
        <taxon>Bacteria</taxon>
        <taxon>Pseudomonadati</taxon>
        <taxon>Bacteroidota</taxon>
        <taxon>Sphingobacteriia</taxon>
        <taxon>Sphingobacteriales</taxon>
        <taxon>Sphingobacteriaceae</taxon>
        <taxon>Mucilaginibacter</taxon>
    </lineage>
</organism>
<evidence type="ECO:0000313" key="3">
    <source>
        <dbReference type="Proteomes" id="UP000242687"/>
    </source>
</evidence>
<reference evidence="2 3" key="1">
    <citation type="submission" date="2017-11" db="EMBL/GenBank/DDBJ databases">
        <title>Genomic Encyclopedia of Archaeal and Bacterial Type Strains, Phase II (KMG-II): From Individual Species to Whole Genera.</title>
        <authorList>
            <person name="Goeker M."/>
        </authorList>
    </citation>
    <scope>NUCLEOTIDE SEQUENCE [LARGE SCALE GENOMIC DNA]</scope>
    <source>
        <strain evidence="2 3">DSM 28175</strain>
    </source>
</reference>
<feature type="transmembrane region" description="Helical" evidence="1">
    <location>
        <begin position="12"/>
        <end position="32"/>
    </location>
</feature>
<keyword evidence="3" id="KW-1185">Reference proteome</keyword>
<name>A0A2H9VML6_9SPHI</name>
<dbReference type="Proteomes" id="UP000242687">
    <property type="component" value="Unassembled WGS sequence"/>
</dbReference>
<accession>A0A2H9VML6</accession>
<keyword evidence="1" id="KW-0812">Transmembrane</keyword>
<evidence type="ECO:0000256" key="1">
    <source>
        <dbReference type="SAM" id="Phobius"/>
    </source>
</evidence>
<keyword evidence="1" id="KW-1133">Transmembrane helix</keyword>
<gene>
    <name evidence="2" type="ORF">CLV57_2700</name>
</gene>
<protein>
    <submittedName>
        <fullName evidence="2">Uncharacterized protein</fullName>
    </submittedName>
</protein>
<comment type="caution">
    <text evidence="2">The sequence shown here is derived from an EMBL/GenBank/DDBJ whole genome shotgun (WGS) entry which is preliminary data.</text>
</comment>
<dbReference type="EMBL" id="PGFJ01000002">
    <property type="protein sequence ID" value="PJJ79566.1"/>
    <property type="molecule type" value="Genomic_DNA"/>
</dbReference>
<sequence length="41" mass="5244">MIYLKFKLLFLNIFYLKDYFIKIFIKVWMCFIKNKKNAKKF</sequence>
<keyword evidence="1" id="KW-0472">Membrane</keyword>